<comment type="caution">
    <text evidence="1">The sequence shown here is derived from an EMBL/GenBank/DDBJ whole genome shotgun (WGS) entry which is preliminary data.</text>
</comment>
<name>A0A085BG98_9FLAO</name>
<organism evidence="1 2">
    <name type="scientific">Epilithonimonas lactis</name>
    <dbReference type="NCBI Taxonomy" id="421072"/>
    <lineage>
        <taxon>Bacteria</taxon>
        <taxon>Pseudomonadati</taxon>
        <taxon>Bacteroidota</taxon>
        <taxon>Flavobacteriia</taxon>
        <taxon>Flavobacteriales</taxon>
        <taxon>Weeksellaceae</taxon>
        <taxon>Chryseobacterium group</taxon>
        <taxon>Epilithonimonas</taxon>
    </lineage>
</organism>
<reference evidence="1 2" key="1">
    <citation type="submission" date="2014-07" db="EMBL/GenBank/DDBJ databases">
        <title>Epilithonimonas lactis LMG 22401 Genome.</title>
        <authorList>
            <person name="Pipes S.E."/>
            <person name="Stropko S.J."/>
        </authorList>
    </citation>
    <scope>NUCLEOTIDE SEQUENCE [LARGE SCALE GENOMIC DNA]</scope>
    <source>
        <strain evidence="1 2">LMG 24401</strain>
    </source>
</reference>
<evidence type="ECO:0000313" key="1">
    <source>
        <dbReference type="EMBL" id="KFC21493.1"/>
    </source>
</evidence>
<keyword evidence="2" id="KW-1185">Reference proteome</keyword>
<dbReference type="EMBL" id="JPLY01000004">
    <property type="protein sequence ID" value="KFC21493.1"/>
    <property type="molecule type" value="Genomic_DNA"/>
</dbReference>
<dbReference type="eggNOG" id="ENOG50311DG">
    <property type="taxonomic scope" value="Bacteria"/>
</dbReference>
<accession>A0A085BG98</accession>
<dbReference type="STRING" id="421072.SAMN04488097_0921"/>
<evidence type="ECO:0000313" key="2">
    <source>
        <dbReference type="Proteomes" id="UP000028623"/>
    </source>
</evidence>
<proteinExistence type="predicted"/>
<dbReference type="AlphaFoldDB" id="A0A085BG98"/>
<protein>
    <submittedName>
        <fullName evidence="1">Uncharacterized protein</fullName>
    </submittedName>
</protein>
<gene>
    <name evidence="1" type="ORF">IO89_15060</name>
</gene>
<sequence>MKNIINFALVFFGSFAIAQVAIGKASISVIPSTTTPNPSISLEFGNYTAPQGKGIVLPWVVSATGTIDSVTGTLIYDVNDKIVKYKNSATTWFNLSKNETTLVDGTMNYDTTGAVNTTLQNSLTDAATAKTSIGTPTDVPGILVLEDGNKAMVLPKMPSPHLNIINPEPGTMAYDTLTKQLAIYNGKVWSFWKP</sequence>
<dbReference type="Proteomes" id="UP000028623">
    <property type="component" value="Unassembled WGS sequence"/>
</dbReference>
<dbReference type="RefSeq" id="WP_034977639.1">
    <property type="nucleotide sequence ID" value="NZ_FOFI01000001.1"/>
</dbReference>
<dbReference type="OrthoDB" id="705292at2"/>